<sequence length="70" mass="7758">MALAPPVAAVTCPIYTGSWGIEYGLRFQSQRVPGTKPDSTQDPPCMWAVCIFNDEYWVERPPAGVMRKLG</sequence>
<keyword evidence="2" id="KW-1185">Reference proteome</keyword>
<proteinExistence type="predicted"/>
<organism evidence="1 2">
    <name type="scientific">Araneus ventricosus</name>
    <name type="common">Orbweaver spider</name>
    <name type="synonym">Epeira ventricosa</name>
    <dbReference type="NCBI Taxonomy" id="182803"/>
    <lineage>
        <taxon>Eukaryota</taxon>
        <taxon>Metazoa</taxon>
        <taxon>Ecdysozoa</taxon>
        <taxon>Arthropoda</taxon>
        <taxon>Chelicerata</taxon>
        <taxon>Arachnida</taxon>
        <taxon>Araneae</taxon>
        <taxon>Araneomorphae</taxon>
        <taxon>Entelegynae</taxon>
        <taxon>Araneoidea</taxon>
        <taxon>Araneidae</taxon>
        <taxon>Araneus</taxon>
    </lineage>
</organism>
<evidence type="ECO:0000313" key="2">
    <source>
        <dbReference type="Proteomes" id="UP000499080"/>
    </source>
</evidence>
<comment type="caution">
    <text evidence="1">The sequence shown here is derived from an EMBL/GenBank/DDBJ whole genome shotgun (WGS) entry which is preliminary data.</text>
</comment>
<dbReference type="Proteomes" id="UP000499080">
    <property type="component" value="Unassembled WGS sequence"/>
</dbReference>
<dbReference type="AlphaFoldDB" id="A0A4Y2TZF5"/>
<gene>
    <name evidence="1" type="ORF">AVEN_155700_1</name>
</gene>
<protein>
    <submittedName>
        <fullName evidence="1">Uncharacterized protein</fullName>
    </submittedName>
</protein>
<accession>A0A4Y2TZF5</accession>
<evidence type="ECO:0000313" key="1">
    <source>
        <dbReference type="EMBL" id="GBO06008.1"/>
    </source>
</evidence>
<reference evidence="1 2" key="1">
    <citation type="journal article" date="2019" name="Sci. Rep.">
        <title>Orb-weaving spider Araneus ventricosus genome elucidates the spidroin gene catalogue.</title>
        <authorList>
            <person name="Kono N."/>
            <person name="Nakamura H."/>
            <person name="Ohtoshi R."/>
            <person name="Moran D.A.P."/>
            <person name="Shinohara A."/>
            <person name="Yoshida Y."/>
            <person name="Fujiwara M."/>
            <person name="Mori M."/>
            <person name="Tomita M."/>
            <person name="Arakawa K."/>
        </authorList>
    </citation>
    <scope>NUCLEOTIDE SEQUENCE [LARGE SCALE GENOMIC DNA]</scope>
</reference>
<dbReference type="EMBL" id="BGPR01032456">
    <property type="protein sequence ID" value="GBO06008.1"/>
    <property type="molecule type" value="Genomic_DNA"/>
</dbReference>
<name>A0A4Y2TZF5_ARAVE</name>